<sequence>EGSHNSIPDHLEEQPQEVKKTVTVRVKRGLAYFKDDSLTDLGESVTLSATPSRLLFLQLPNRFSLDGNMRTEKVVNDLKKTNAEYEAQVQYNQNQLNLVDQTTQTVKQTFFHKNTYTMNATQKDKSIEVNFVDIMTENKQESMQMTQVQEEVKFKESAKGDQDYDDDGSVYTGKDDQISEAGTQYTQGTQKTATQSLNSIGSSVRTDEEKVAQQKKQTNMQKISQNKNFLADLYLAELLALQSSSLSIILQQFRAADIHYNPSVNYKLSLQDPKQKVPITLDHLFYFSNEKFLNLVCVSLDFSPYDERLLLAGYTEKKDEAKNQSQSRYGAICVWQPENPLAPKVMYYTKQEVSCAKWFPMGKSIVAVGFADGSLHIYDLRENQVQLNQQGFIEPILQTTNKTGKHTSKVWDLQWVSGDVGVMGSDEISDFDNLISVGTDGRVVERSLKRNFEQRDILTMTNLQPHPVAKVQNQKASRMTIIRKLSAGLSLDFIDQTNYLVSGDDALIRKASRSYSEQTLQQYSGHLSSVYKVRVNPSANQYFLSASADRTCKIWHVDSQSALVTLKPDDADDIYAAEWCPFQSTLLVCGQKNGKLQIWDISVGTQKPQLTYEQPKKEDDKEKKEVAIRTVCFNKKLPVLAVGYENGLIDILRIRGVENGYVLNKMNIEEFLIVQTENLKSVVSKKEETEQQ</sequence>
<dbReference type="PANTHER" id="PTHR12442">
    <property type="entry name" value="DYNEIN INTERMEDIATE CHAIN"/>
    <property type="match status" value="1"/>
</dbReference>
<dbReference type="GO" id="GO:0045504">
    <property type="term" value="F:dynein heavy chain binding"/>
    <property type="evidence" value="ECO:0007669"/>
    <property type="project" value="TreeGrafter"/>
</dbReference>
<organism evidence="15">
    <name type="scientific">Trepomonas sp. PC1</name>
    <dbReference type="NCBI Taxonomy" id="1076344"/>
    <lineage>
        <taxon>Eukaryota</taxon>
        <taxon>Metamonada</taxon>
        <taxon>Diplomonadida</taxon>
        <taxon>Hexamitidae</taxon>
        <taxon>Hexamitinae</taxon>
        <taxon>Trepomonas</taxon>
    </lineage>
</organism>
<keyword evidence="6" id="KW-0969">Cilium</keyword>
<proteinExistence type="predicted"/>
<keyword evidence="13" id="KW-0175">Coiled coil</keyword>
<gene>
    <name evidence="15" type="ORF">TPC1_14547</name>
</gene>
<dbReference type="PROSITE" id="PS50082">
    <property type="entry name" value="WD_REPEATS_2"/>
    <property type="match status" value="1"/>
</dbReference>
<dbReference type="Gene3D" id="2.130.10.10">
    <property type="entry name" value="YVTN repeat-like/Quinoprotein amine dehydrogenase"/>
    <property type="match status" value="2"/>
</dbReference>
<feature type="non-terminal residue" evidence="15">
    <location>
        <position position="1"/>
    </location>
</feature>
<keyword evidence="5" id="KW-0282">Flagellum</keyword>
<dbReference type="Pfam" id="PF00400">
    <property type="entry name" value="WD40"/>
    <property type="match status" value="1"/>
</dbReference>
<dbReference type="InterPro" id="IPR050687">
    <property type="entry name" value="Dynein_IC"/>
</dbReference>
<evidence type="ECO:0000256" key="1">
    <source>
        <dbReference type="ARBA" id="ARBA00004611"/>
    </source>
</evidence>
<evidence type="ECO:0000256" key="13">
    <source>
        <dbReference type="SAM" id="Coils"/>
    </source>
</evidence>
<evidence type="ECO:0000256" key="4">
    <source>
        <dbReference type="ARBA" id="ARBA00022737"/>
    </source>
</evidence>
<keyword evidence="7" id="KW-0206">Cytoskeleton</keyword>
<keyword evidence="8" id="KW-0966">Cell projection</keyword>
<evidence type="ECO:0000313" key="15">
    <source>
        <dbReference type="EMBL" id="JAP93246.1"/>
    </source>
</evidence>
<evidence type="ECO:0000256" key="3">
    <source>
        <dbReference type="ARBA" id="ARBA00022574"/>
    </source>
</evidence>
<dbReference type="PANTHER" id="PTHR12442:SF12">
    <property type="entry name" value="DYNEIN AXONEMAL INTERMEDIATE CHAIN 4"/>
    <property type="match status" value="1"/>
</dbReference>
<dbReference type="GO" id="GO:0120293">
    <property type="term" value="C:dynein axonemal particle"/>
    <property type="evidence" value="ECO:0007669"/>
    <property type="project" value="UniProtKB-SubCell"/>
</dbReference>
<dbReference type="EMBL" id="GDID01003360">
    <property type="protein sequence ID" value="JAP93246.1"/>
    <property type="molecule type" value="Transcribed_RNA"/>
</dbReference>
<dbReference type="InterPro" id="IPR001680">
    <property type="entry name" value="WD40_rpt"/>
</dbReference>
<keyword evidence="2" id="KW-0963">Cytoplasm</keyword>
<evidence type="ECO:0000256" key="8">
    <source>
        <dbReference type="ARBA" id="ARBA00023273"/>
    </source>
</evidence>
<keyword evidence="3 12" id="KW-0853">WD repeat</keyword>
<name>A0A146KCL8_9EUKA</name>
<evidence type="ECO:0000256" key="6">
    <source>
        <dbReference type="ARBA" id="ARBA00023069"/>
    </source>
</evidence>
<dbReference type="AlphaFoldDB" id="A0A146KCL8"/>
<evidence type="ECO:0000256" key="7">
    <source>
        <dbReference type="ARBA" id="ARBA00023212"/>
    </source>
</evidence>
<evidence type="ECO:0000256" key="9">
    <source>
        <dbReference type="ARBA" id="ARBA00024190"/>
    </source>
</evidence>
<evidence type="ECO:0000256" key="12">
    <source>
        <dbReference type="PROSITE-ProRule" id="PRU00221"/>
    </source>
</evidence>
<evidence type="ECO:0000256" key="5">
    <source>
        <dbReference type="ARBA" id="ARBA00022846"/>
    </source>
</evidence>
<comment type="subcellular location">
    <subcellularLocation>
        <location evidence="1">Cytoplasm</location>
        <location evidence="1">Cytoskeleton</location>
        <location evidence="1">Flagellum axoneme</location>
    </subcellularLocation>
    <subcellularLocation>
        <location evidence="9">Dynein axonemal particle</location>
    </subcellularLocation>
</comment>
<feature type="coiled-coil region" evidence="13">
    <location>
        <begin position="68"/>
        <end position="95"/>
    </location>
</feature>
<dbReference type="InterPro" id="IPR015943">
    <property type="entry name" value="WD40/YVTN_repeat-like_dom_sf"/>
</dbReference>
<evidence type="ECO:0000256" key="14">
    <source>
        <dbReference type="SAM" id="MobiDB-lite"/>
    </source>
</evidence>
<dbReference type="PROSITE" id="PS50294">
    <property type="entry name" value="WD_REPEATS_REGION"/>
    <property type="match status" value="1"/>
</dbReference>
<reference evidence="15" key="1">
    <citation type="submission" date="2015-07" db="EMBL/GenBank/DDBJ databases">
        <title>Adaptation to a free-living lifestyle via gene acquisitions in the diplomonad Trepomonas sp. PC1.</title>
        <authorList>
            <person name="Xu F."/>
            <person name="Jerlstrom-Hultqvist J."/>
            <person name="Kolisko M."/>
            <person name="Simpson A.G.B."/>
            <person name="Roger A.J."/>
            <person name="Svard S.G."/>
            <person name="Andersson J.O."/>
        </authorList>
    </citation>
    <scope>NUCLEOTIDE SEQUENCE</scope>
    <source>
        <strain evidence="15">PC1</strain>
    </source>
</reference>
<keyword evidence="4" id="KW-0677">Repeat</keyword>
<feature type="region of interest" description="Disordered" evidence="14">
    <location>
        <begin position="154"/>
        <end position="175"/>
    </location>
</feature>
<protein>
    <recommendedName>
        <fullName evidence="10">Dynein axonemal intermediate chain 4</fullName>
    </recommendedName>
    <alternativeName>
        <fullName evidence="11">WD repeat-containing protein 78</fullName>
    </alternativeName>
</protein>
<accession>A0A146KCL8</accession>
<dbReference type="InterPro" id="IPR036322">
    <property type="entry name" value="WD40_repeat_dom_sf"/>
</dbReference>
<evidence type="ECO:0000256" key="2">
    <source>
        <dbReference type="ARBA" id="ARBA00022490"/>
    </source>
</evidence>
<dbReference type="GO" id="GO:0045503">
    <property type="term" value="F:dynein light chain binding"/>
    <property type="evidence" value="ECO:0007669"/>
    <property type="project" value="TreeGrafter"/>
</dbReference>
<evidence type="ECO:0000256" key="10">
    <source>
        <dbReference type="ARBA" id="ARBA00040002"/>
    </source>
</evidence>
<dbReference type="SUPFAM" id="SSF50978">
    <property type="entry name" value="WD40 repeat-like"/>
    <property type="match status" value="1"/>
</dbReference>
<dbReference type="GO" id="GO:0005858">
    <property type="term" value="C:axonemal dynein complex"/>
    <property type="evidence" value="ECO:0007669"/>
    <property type="project" value="TreeGrafter"/>
</dbReference>
<dbReference type="SMART" id="SM00320">
    <property type="entry name" value="WD40"/>
    <property type="match status" value="4"/>
</dbReference>
<dbReference type="GO" id="GO:0003341">
    <property type="term" value="P:cilium movement"/>
    <property type="evidence" value="ECO:0007669"/>
    <property type="project" value="TreeGrafter"/>
</dbReference>
<evidence type="ECO:0000256" key="11">
    <source>
        <dbReference type="ARBA" id="ARBA00041557"/>
    </source>
</evidence>
<feature type="repeat" description="WD" evidence="12">
    <location>
        <begin position="523"/>
        <end position="565"/>
    </location>
</feature>